<dbReference type="CDD" id="cd05829">
    <property type="entry name" value="Sortase_F"/>
    <property type="match status" value="1"/>
</dbReference>
<dbReference type="Pfam" id="PF04203">
    <property type="entry name" value="Sortase"/>
    <property type="match status" value="1"/>
</dbReference>
<sequence>MVTLLCASLGTVLLALGATGNDGLPRPPDVTTESETRPPNPPSDSEHVAPLPDSAPVALSISAIDLHTTHLVELGLTPDHRLEAPRDWQAVGWYTQGPSPGQTGPAIMAGHLDSETGPAVFHRLEELRPQDTITIERADDTVARFTVYAVEQHSKGNFPTNEVYGDTDRPELRLITCGGDFNPGTRHYTDNVIVYARITATVDRPEPPESP</sequence>
<evidence type="ECO:0000256" key="2">
    <source>
        <dbReference type="SAM" id="MobiDB-lite"/>
    </source>
</evidence>
<comment type="caution">
    <text evidence="4">The sequence shown here is derived from an EMBL/GenBank/DDBJ whole genome shotgun (WGS) entry which is preliminary data.</text>
</comment>
<feature type="signal peptide" evidence="3">
    <location>
        <begin position="1"/>
        <end position="17"/>
    </location>
</feature>
<dbReference type="InterPro" id="IPR023365">
    <property type="entry name" value="Sortase_dom-sf"/>
</dbReference>
<dbReference type="InterPro" id="IPR005754">
    <property type="entry name" value="Sortase"/>
</dbReference>
<feature type="region of interest" description="Disordered" evidence="2">
    <location>
        <begin position="18"/>
        <end position="51"/>
    </location>
</feature>
<dbReference type="GO" id="GO:0016787">
    <property type="term" value="F:hydrolase activity"/>
    <property type="evidence" value="ECO:0007669"/>
    <property type="project" value="UniProtKB-KW"/>
</dbReference>
<name>A0A7Y9XFK5_9ACTN</name>
<evidence type="ECO:0000313" key="5">
    <source>
        <dbReference type="Proteomes" id="UP000584931"/>
    </source>
</evidence>
<dbReference type="Gene3D" id="2.40.260.10">
    <property type="entry name" value="Sortase"/>
    <property type="match status" value="1"/>
</dbReference>
<dbReference type="InterPro" id="IPR042001">
    <property type="entry name" value="Sortase_F"/>
</dbReference>
<dbReference type="EMBL" id="JACCHL010000001">
    <property type="protein sequence ID" value="NYH54984.1"/>
    <property type="molecule type" value="Genomic_DNA"/>
</dbReference>
<accession>A0A7Y9XFK5</accession>
<gene>
    <name evidence="4" type="ORF">HNR06_004573</name>
</gene>
<evidence type="ECO:0000256" key="3">
    <source>
        <dbReference type="SAM" id="SignalP"/>
    </source>
</evidence>
<protein>
    <submittedName>
        <fullName evidence="4">Sortase (Surface protein transpeptidase)</fullName>
    </submittedName>
</protein>
<dbReference type="AlphaFoldDB" id="A0A7Y9XFK5"/>
<organism evidence="4 5">
    <name type="scientific">Nocardiopsis sinuspersici</name>
    <dbReference type="NCBI Taxonomy" id="501010"/>
    <lineage>
        <taxon>Bacteria</taxon>
        <taxon>Bacillati</taxon>
        <taxon>Actinomycetota</taxon>
        <taxon>Actinomycetes</taxon>
        <taxon>Streptosporangiales</taxon>
        <taxon>Nocardiopsidaceae</taxon>
        <taxon>Nocardiopsis</taxon>
    </lineage>
</organism>
<dbReference type="Proteomes" id="UP000584931">
    <property type="component" value="Unassembled WGS sequence"/>
</dbReference>
<proteinExistence type="predicted"/>
<dbReference type="RefSeq" id="WP_179811221.1">
    <property type="nucleotide sequence ID" value="NZ_JACCHL010000001.1"/>
</dbReference>
<evidence type="ECO:0000256" key="1">
    <source>
        <dbReference type="ARBA" id="ARBA00022801"/>
    </source>
</evidence>
<evidence type="ECO:0000313" key="4">
    <source>
        <dbReference type="EMBL" id="NYH54984.1"/>
    </source>
</evidence>
<keyword evidence="1" id="KW-0378">Hydrolase</keyword>
<feature type="chain" id="PRO_5031253786" evidence="3">
    <location>
        <begin position="18"/>
        <end position="211"/>
    </location>
</feature>
<keyword evidence="3" id="KW-0732">Signal</keyword>
<reference evidence="4 5" key="1">
    <citation type="submission" date="2020-07" db="EMBL/GenBank/DDBJ databases">
        <title>Sequencing the genomes of 1000 actinobacteria strains.</title>
        <authorList>
            <person name="Klenk H.-P."/>
        </authorList>
    </citation>
    <scope>NUCLEOTIDE SEQUENCE [LARGE SCALE GENOMIC DNA]</scope>
    <source>
        <strain evidence="4 5">DSM 45278</strain>
    </source>
</reference>
<dbReference type="SUPFAM" id="SSF63817">
    <property type="entry name" value="Sortase"/>
    <property type="match status" value="1"/>
</dbReference>
<dbReference type="NCBIfam" id="NF033748">
    <property type="entry name" value="class_F_sortase"/>
    <property type="match status" value="1"/>
</dbReference>